<dbReference type="SUPFAM" id="SSF50044">
    <property type="entry name" value="SH3-domain"/>
    <property type="match status" value="1"/>
</dbReference>
<dbReference type="InterPro" id="IPR001452">
    <property type="entry name" value="SH3_domain"/>
</dbReference>
<protein>
    <recommendedName>
        <fullName evidence="4">SH3 domain-containing protein</fullName>
    </recommendedName>
</protein>
<evidence type="ECO:0000313" key="5">
    <source>
        <dbReference type="EMBL" id="MEQ2219980.1"/>
    </source>
</evidence>
<evidence type="ECO:0000256" key="2">
    <source>
        <dbReference type="PROSITE-ProRule" id="PRU00192"/>
    </source>
</evidence>
<dbReference type="Proteomes" id="UP001482620">
    <property type="component" value="Unassembled WGS sequence"/>
</dbReference>
<evidence type="ECO:0000256" key="3">
    <source>
        <dbReference type="SAM" id="MobiDB-lite"/>
    </source>
</evidence>
<dbReference type="InterPro" id="IPR036028">
    <property type="entry name" value="SH3-like_dom_sf"/>
</dbReference>
<feature type="region of interest" description="Disordered" evidence="3">
    <location>
        <begin position="1"/>
        <end position="23"/>
    </location>
</feature>
<reference evidence="5 6" key="1">
    <citation type="submission" date="2021-06" db="EMBL/GenBank/DDBJ databases">
        <authorList>
            <person name="Palmer J.M."/>
        </authorList>
    </citation>
    <scope>NUCLEOTIDE SEQUENCE [LARGE SCALE GENOMIC DNA]</scope>
    <source>
        <strain evidence="6">if_2019</strain>
        <tissue evidence="5">Muscle</tissue>
    </source>
</reference>
<gene>
    <name evidence="5" type="ORF">ILYODFUR_000639</name>
</gene>
<keyword evidence="1 2" id="KW-0728">SH3 domain</keyword>
<evidence type="ECO:0000313" key="6">
    <source>
        <dbReference type="Proteomes" id="UP001482620"/>
    </source>
</evidence>
<name>A0ABV0SIB2_9TELE</name>
<dbReference type="Gene3D" id="2.30.30.40">
    <property type="entry name" value="SH3 Domains"/>
    <property type="match status" value="1"/>
</dbReference>
<proteinExistence type="predicted"/>
<organism evidence="5 6">
    <name type="scientific">Ilyodon furcidens</name>
    <name type="common">goldbreast splitfin</name>
    <dbReference type="NCBI Taxonomy" id="33524"/>
    <lineage>
        <taxon>Eukaryota</taxon>
        <taxon>Metazoa</taxon>
        <taxon>Chordata</taxon>
        <taxon>Craniata</taxon>
        <taxon>Vertebrata</taxon>
        <taxon>Euteleostomi</taxon>
        <taxon>Actinopterygii</taxon>
        <taxon>Neopterygii</taxon>
        <taxon>Teleostei</taxon>
        <taxon>Neoteleostei</taxon>
        <taxon>Acanthomorphata</taxon>
        <taxon>Ovalentaria</taxon>
        <taxon>Atherinomorphae</taxon>
        <taxon>Cyprinodontiformes</taxon>
        <taxon>Goodeidae</taxon>
        <taxon>Ilyodon</taxon>
    </lineage>
</organism>
<comment type="caution">
    <text evidence="5">The sequence shown here is derived from an EMBL/GenBank/DDBJ whole genome shotgun (WGS) entry which is preliminary data.</text>
</comment>
<evidence type="ECO:0000256" key="1">
    <source>
        <dbReference type="ARBA" id="ARBA00022443"/>
    </source>
</evidence>
<dbReference type="PROSITE" id="PS50002">
    <property type="entry name" value="SH3"/>
    <property type="match status" value="1"/>
</dbReference>
<feature type="domain" description="SH3" evidence="4">
    <location>
        <begin position="35"/>
        <end position="108"/>
    </location>
</feature>
<evidence type="ECO:0000259" key="4">
    <source>
        <dbReference type="PROSITE" id="PS50002"/>
    </source>
</evidence>
<dbReference type="EMBL" id="JAHRIQ010000026">
    <property type="protein sequence ID" value="MEQ2219980.1"/>
    <property type="molecule type" value="Genomic_DNA"/>
</dbReference>
<keyword evidence="6" id="KW-1185">Reference proteome</keyword>
<sequence length="108" mass="12299">MELQNRANITIPAGAPEPSRNGNHDYILHAVVTKEDYYHCVVTQDNICHQISSKENLVQVTSERKEGEKSLCCEEFTKTEDEDEQGWCRGRLDDGQEGLYPANYVEPI</sequence>
<accession>A0ABV0SIB2</accession>